<sequence length="257" mass="28953">MEASPYEGILKSPTFKFVVGEAKEELFLHSTLVASKSEVLGKMIKGPFIEGQLGYATLADEDVQTVAAFAEFIYTGDYKIKIREDTPQCDDGIPVLPSRRFEDNTKILKRPSNEHWRIFTRSMEYGGRGCATGFSWGIDTDCSNYFIAHAKISIFADCYGVAELLDLALNKLHRALCGFRLSRNRMNDILTLVRFCYERPGLEKLKRLVASYSAAIIDFRDDNVVAECLRNLVKERGDFAAALAWFMACRLSGHTEC</sequence>
<dbReference type="InterPro" id="IPR000210">
    <property type="entry name" value="BTB/POZ_dom"/>
</dbReference>
<evidence type="ECO:0000313" key="2">
    <source>
        <dbReference type="EMBL" id="KAG5954252.1"/>
    </source>
</evidence>
<name>A0ABQ7P8B0_9HYPO</name>
<keyword evidence="3" id="KW-1185">Reference proteome</keyword>
<organism evidence="2 3">
    <name type="scientific">Claviceps arundinis</name>
    <dbReference type="NCBI Taxonomy" id="1623583"/>
    <lineage>
        <taxon>Eukaryota</taxon>
        <taxon>Fungi</taxon>
        <taxon>Dikarya</taxon>
        <taxon>Ascomycota</taxon>
        <taxon>Pezizomycotina</taxon>
        <taxon>Sordariomycetes</taxon>
        <taxon>Hypocreomycetidae</taxon>
        <taxon>Hypocreales</taxon>
        <taxon>Clavicipitaceae</taxon>
        <taxon>Claviceps</taxon>
    </lineage>
</organism>
<dbReference type="PANTHER" id="PTHR47843:SF2">
    <property type="entry name" value="BTB DOMAIN-CONTAINING PROTEIN"/>
    <property type="match status" value="1"/>
</dbReference>
<evidence type="ECO:0000259" key="1">
    <source>
        <dbReference type="PROSITE" id="PS50097"/>
    </source>
</evidence>
<reference evidence="2 3" key="1">
    <citation type="journal article" date="2020" name="bioRxiv">
        <title>Whole genome comparisons of ergot fungi reveals the divergence and evolution of species within the genus Claviceps are the result of varying mechanisms driving genome evolution and host range expansion.</title>
        <authorList>
            <person name="Wyka S.A."/>
            <person name="Mondo S.J."/>
            <person name="Liu M."/>
            <person name="Dettman J."/>
            <person name="Nalam V."/>
            <person name="Broders K.D."/>
        </authorList>
    </citation>
    <scope>NUCLEOTIDE SEQUENCE [LARGE SCALE GENOMIC DNA]</scope>
    <source>
        <strain evidence="2 3">LM583</strain>
    </source>
</reference>
<dbReference type="SUPFAM" id="SSF54695">
    <property type="entry name" value="POZ domain"/>
    <property type="match status" value="1"/>
</dbReference>
<dbReference type="Gene3D" id="3.30.710.10">
    <property type="entry name" value="Potassium Channel Kv1.1, Chain A"/>
    <property type="match status" value="1"/>
</dbReference>
<dbReference type="Proteomes" id="UP000742024">
    <property type="component" value="Unassembled WGS sequence"/>
</dbReference>
<proteinExistence type="predicted"/>
<accession>A0ABQ7P8B0</accession>
<dbReference type="PANTHER" id="PTHR47843">
    <property type="entry name" value="BTB DOMAIN-CONTAINING PROTEIN-RELATED"/>
    <property type="match status" value="1"/>
</dbReference>
<dbReference type="EMBL" id="SRPR01000354">
    <property type="protein sequence ID" value="KAG5954252.1"/>
    <property type="molecule type" value="Genomic_DNA"/>
</dbReference>
<protein>
    <recommendedName>
        <fullName evidence="1">BTB domain-containing protein</fullName>
    </recommendedName>
</protein>
<gene>
    <name evidence="2" type="ORF">E4U57_004679</name>
</gene>
<dbReference type="InterPro" id="IPR011333">
    <property type="entry name" value="SKP1/BTB/POZ_sf"/>
</dbReference>
<feature type="domain" description="BTB" evidence="1">
    <location>
        <begin position="13"/>
        <end position="82"/>
    </location>
</feature>
<dbReference type="PROSITE" id="PS50097">
    <property type="entry name" value="BTB"/>
    <property type="match status" value="1"/>
</dbReference>
<comment type="caution">
    <text evidence="2">The sequence shown here is derived from an EMBL/GenBank/DDBJ whole genome shotgun (WGS) entry which is preliminary data.</text>
</comment>
<evidence type="ECO:0000313" key="3">
    <source>
        <dbReference type="Proteomes" id="UP000742024"/>
    </source>
</evidence>